<proteinExistence type="inferred from homology"/>
<evidence type="ECO:0000256" key="1">
    <source>
        <dbReference type="ARBA" id="ARBA00010643"/>
    </source>
</evidence>
<dbReference type="GO" id="GO:0003954">
    <property type="term" value="F:NADH dehydrogenase activity"/>
    <property type="evidence" value="ECO:0007669"/>
    <property type="project" value="TreeGrafter"/>
</dbReference>
<keyword evidence="2 10" id="KW-0001">2Fe-2S</keyword>
<dbReference type="Pfam" id="PF01257">
    <property type="entry name" value="2Fe-2S_thioredx"/>
    <property type="match status" value="1"/>
</dbReference>
<feature type="binding site" evidence="10">
    <location>
        <position position="98"/>
    </location>
    <ligand>
        <name>[2Fe-2S] cluster</name>
        <dbReference type="ChEBI" id="CHEBI:190135"/>
    </ligand>
</feature>
<dbReference type="GO" id="GO:0046872">
    <property type="term" value="F:metal ion binding"/>
    <property type="evidence" value="ECO:0007669"/>
    <property type="project" value="UniProtKB-KW"/>
</dbReference>
<evidence type="ECO:0000256" key="5">
    <source>
        <dbReference type="ARBA" id="ARBA00023004"/>
    </source>
</evidence>
<dbReference type="Gene3D" id="3.40.30.10">
    <property type="entry name" value="Glutaredoxin"/>
    <property type="match status" value="1"/>
</dbReference>
<dbReference type="InterPro" id="IPR002023">
    <property type="entry name" value="NuoE-like"/>
</dbReference>
<dbReference type="GO" id="GO:0051537">
    <property type="term" value="F:2 iron, 2 sulfur cluster binding"/>
    <property type="evidence" value="ECO:0007669"/>
    <property type="project" value="UniProtKB-KW"/>
</dbReference>
<dbReference type="FunFam" id="3.40.30.10:FF:000022">
    <property type="entry name" value="NADH dehydrogenase flavoprotein 2, mitochondrial"/>
    <property type="match status" value="1"/>
</dbReference>
<dbReference type="InterPro" id="IPR036249">
    <property type="entry name" value="Thioredoxin-like_sf"/>
</dbReference>
<keyword evidence="6 10" id="KW-0411">Iron-sulfur</keyword>
<evidence type="ECO:0000256" key="6">
    <source>
        <dbReference type="ARBA" id="ARBA00023014"/>
    </source>
</evidence>
<dbReference type="FunFam" id="1.10.10.1590:FF:000001">
    <property type="entry name" value="NADH-quinone oxidoreductase subunit E"/>
    <property type="match status" value="1"/>
</dbReference>
<evidence type="ECO:0000313" key="13">
    <source>
        <dbReference type="Proteomes" id="UP000553706"/>
    </source>
</evidence>
<dbReference type="Gene3D" id="1.10.10.1590">
    <property type="entry name" value="NADH-quinone oxidoreductase subunit E"/>
    <property type="match status" value="1"/>
</dbReference>
<dbReference type="GO" id="GO:0022890">
    <property type="term" value="F:inorganic cation transmembrane transporter activity"/>
    <property type="evidence" value="ECO:0007669"/>
    <property type="project" value="UniProtKB-ARBA"/>
</dbReference>
<keyword evidence="4" id="KW-1278">Translocase</keyword>
<comment type="catalytic activity">
    <reaction evidence="9">
        <text>a quinone + NADH + 5 H(+)(in) = a quinol + NAD(+) + 4 H(+)(out)</text>
        <dbReference type="Rhea" id="RHEA:57888"/>
        <dbReference type="ChEBI" id="CHEBI:15378"/>
        <dbReference type="ChEBI" id="CHEBI:24646"/>
        <dbReference type="ChEBI" id="CHEBI:57540"/>
        <dbReference type="ChEBI" id="CHEBI:57945"/>
        <dbReference type="ChEBI" id="CHEBI:132124"/>
    </reaction>
</comment>
<comment type="similarity">
    <text evidence="1">Belongs to the complex I 24 kDa subunit family.</text>
</comment>
<dbReference type="GO" id="GO:0008324">
    <property type="term" value="F:monoatomic cation transmembrane transporter activity"/>
    <property type="evidence" value="ECO:0007669"/>
    <property type="project" value="UniProtKB-ARBA"/>
</dbReference>
<feature type="binding site" evidence="10">
    <location>
        <position position="103"/>
    </location>
    <ligand>
        <name>[2Fe-2S] cluster</name>
        <dbReference type="ChEBI" id="CHEBI:190135"/>
    </ligand>
</feature>
<evidence type="ECO:0000256" key="3">
    <source>
        <dbReference type="ARBA" id="ARBA00022723"/>
    </source>
</evidence>
<dbReference type="PROSITE" id="PS01099">
    <property type="entry name" value="COMPLEX1_24K"/>
    <property type="match status" value="1"/>
</dbReference>
<keyword evidence="5 10" id="KW-0408">Iron</keyword>
<evidence type="ECO:0000256" key="2">
    <source>
        <dbReference type="ARBA" id="ARBA00022714"/>
    </source>
</evidence>
<dbReference type="PIRSF" id="PIRSF000216">
    <property type="entry name" value="NADH_DH_24kDa"/>
    <property type="match status" value="1"/>
</dbReference>
<accession>A0A840VN54</accession>
<keyword evidence="13" id="KW-1185">Reference proteome</keyword>
<evidence type="ECO:0000256" key="7">
    <source>
        <dbReference type="ARBA" id="ARBA00023027"/>
    </source>
</evidence>
<dbReference type="GO" id="GO:0031090">
    <property type="term" value="C:organelle membrane"/>
    <property type="evidence" value="ECO:0007669"/>
    <property type="project" value="UniProtKB-ARBA"/>
</dbReference>
<feature type="binding site" evidence="10">
    <location>
        <position position="144"/>
    </location>
    <ligand>
        <name>[2Fe-2S] cluster</name>
        <dbReference type="ChEBI" id="CHEBI:190135"/>
    </ligand>
</feature>
<comment type="caution">
    <text evidence="12">The sequence shown here is derived from an EMBL/GenBank/DDBJ whole genome shotgun (WGS) entry which is preliminary data.</text>
</comment>
<evidence type="ECO:0000256" key="8">
    <source>
        <dbReference type="ARBA" id="ARBA00034078"/>
    </source>
</evidence>
<keyword evidence="7" id="KW-0520">NAD</keyword>
<evidence type="ECO:0000256" key="11">
    <source>
        <dbReference type="SAM" id="MobiDB-lite"/>
    </source>
</evidence>
<organism evidence="12 13">
    <name type="scientific">Acidocella aromatica</name>
    <dbReference type="NCBI Taxonomy" id="1303579"/>
    <lineage>
        <taxon>Bacteria</taxon>
        <taxon>Pseudomonadati</taxon>
        <taxon>Pseudomonadota</taxon>
        <taxon>Alphaproteobacteria</taxon>
        <taxon>Acetobacterales</taxon>
        <taxon>Acidocellaceae</taxon>
        <taxon>Acidocella</taxon>
    </lineage>
</organism>
<evidence type="ECO:0000256" key="10">
    <source>
        <dbReference type="PIRSR" id="PIRSR000216-1"/>
    </source>
</evidence>
<dbReference type="EMBL" id="JACHFJ010000003">
    <property type="protein sequence ID" value="MBB5372880.1"/>
    <property type="molecule type" value="Genomic_DNA"/>
</dbReference>
<keyword evidence="3 10" id="KW-0479">Metal-binding</keyword>
<dbReference type="GO" id="GO:1902494">
    <property type="term" value="C:catalytic complex"/>
    <property type="evidence" value="ECO:0007669"/>
    <property type="project" value="UniProtKB-ARBA"/>
</dbReference>
<dbReference type="PANTHER" id="PTHR10371">
    <property type="entry name" value="NADH DEHYDROGENASE UBIQUINONE FLAVOPROTEIN 2, MITOCHONDRIAL"/>
    <property type="match status" value="1"/>
</dbReference>
<reference evidence="12 13" key="1">
    <citation type="submission" date="2020-08" db="EMBL/GenBank/DDBJ databases">
        <title>Genomic Encyclopedia of Type Strains, Phase IV (KMG-IV): sequencing the most valuable type-strain genomes for metagenomic binning, comparative biology and taxonomic classification.</title>
        <authorList>
            <person name="Goeker M."/>
        </authorList>
    </citation>
    <scope>NUCLEOTIDE SEQUENCE [LARGE SCALE GENOMIC DNA]</scope>
    <source>
        <strain evidence="12 13">DSM 27026</strain>
    </source>
</reference>
<feature type="region of interest" description="Disordered" evidence="11">
    <location>
        <begin position="180"/>
        <end position="207"/>
    </location>
</feature>
<evidence type="ECO:0000256" key="9">
    <source>
        <dbReference type="ARBA" id="ARBA00047712"/>
    </source>
</evidence>
<dbReference type="GO" id="GO:0022804">
    <property type="term" value="F:active transmembrane transporter activity"/>
    <property type="evidence" value="ECO:0007669"/>
    <property type="project" value="UniProtKB-ARBA"/>
</dbReference>
<sequence length="207" mass="22013">MNTQPEPQTFAFDEISEPLVAKAISKYPAGRQMSAVKTLLDIAQRQMARTTGSAWLPQAALDAVAKRLDAAPMRIYEVASFYTMFNLKPVGKYQLQVCTTTPCWLRGSDDIVSACKKASGIEHFGDTSADGLFTLTEVECLGACVNAPILQVNDDYYEDMDAARTEALIGDLKAGKTLPPAGSLGGRKSSAPASGQTTLLPASGSGE</sequence>
<dbReference type="InterPro" id="IPR041921">
    <property type="entry name" value="NuoE_N"/>
</dbReference>
<dbReference type="SUPFAM" id="SSF52833">
    <property type="entry name" value="Thioredoxin-like"/>
    <property type="match status" value="1"/>
</dbReference>
<comment type="cofactor">
    <cofactor evidence="10">
        <name>[2Fe-2S] cluster</name>
        <dbReference type="ChEBI" id="CHEBI:190135"/>
    </cofactor>
    <text evidence="10">Binds 1 [2Fe-2S] cluster.</text>
</comment>
<dbReference type="CDD" id="cd03064">
    <property type="entry name" value="TRX_Fd_NuoE"/>
    <property type="match status" value="1"/>
</dbReference>
<dbReference type="NCBIfam" id="TIGR01958">
    <property type="entry name" value="nuoE_fam"/>
    <property type="match status" value="1"/>
</dbReference>
<evidence type="ECO:0000313" key="12">
    <source>
        <dbReference type="EMBL" id="MBB5372880.1"/>
    </source>
</evidence>
<dbReference type="GO" id="GO:0098796">
    <property type="term" value="C:membrane protein complex"/>
    <property type="evidence" value="ECO:0007669"/>
    <property type="project" value="UniProtKB-ARBA"/>
</dbReference>
<feature type="binding site" evidence="10">
    <location>
        <position position="140"/>
    </location>
    <ligand>
        <name>[2Fe-2S] cluster</name>
        <dbReference type="ChEBI" id="CHEBI:190135"/>
    </ligand>
</feature>
<dbReference type="Proteomes" id="UP000553706">
    <property type="component" value="Unassembled WGS sequence"/>
</dbReference>
<dbReference type="GO" id="GO:0098662">
    <property type="term" value="P:inorganic cation transmembrane transport"/>
    <property type="evidence" value="ECO:0007669"/>
    <property type="project" value="UniProtKB-ARBA"/>
</dbReference>
<dbReference type="GO" id="GO:0031967">
    <property type="term" value="C:organelle envelope"/>
    <property type="evidence" value="ECO:0007669"/>
    <property type="project" value="UniProtKB-ARBA"/>
</dbReference>
<dbReference type="RefSeq" id="WP_343062218.1">
    <property type="nucleotide sequence ID" value="NZ_JACHFJ010000003.1"/>
</dbReference>
<protein>
    <submittedName>
        <fullName evidence="12">NADH-quinone oxidoreductase subunit E</fullName>
    </submittedName>
</protein>
<evidence type="ECO:0000256" key="4">
    <source>
        <dbReference type="ARBA" id="ARBA00022967"/>
    </source>
</evidence>
<feature type="compositionally biased region" description="Polar residues" evidence="11">
    <location>
        <begin position="191"/>
        <end position="200"/>
    </location>
</feature>
<dbReference type="AlphaFoldDB" id="A0A840VN54"/>
<gene>
    <name evidence="12" type="ORF">HNP71_001131</name>
</gene>
<name>A0A840VN54_9PROT</name>
<dbReference type="PANTHER" id="PTHR10371:SF3">
    <property type="entry name" value="NADH DEHYDROGENASE [UBIQUINONE] FLAVOPROTEIN 2, MITOCHONDRIAL"/>
    <property type="match status" value="1"/>
</dbReference>
<comment type="cofactor">
    <cofactor evidence="8">
        <name>[2Fe-2S] cluster</name>
        <dbReference type="ChEBI" id="CHEBI:190135"/>
    </cofactor>
</comment>
<dbReference type="InterPro" id="IPR042128">
    <property type="entry name" value="NuoE_dom"/>
</dbReference>